<feature type="region of interest" description="Disordered" evidence="1">
    <location>
        <begin position="1427"/>
        <end position="1474"/>
    </location>
</feature>
<comment type="caution">
    <text evidence="3">The sequence shown here is derived from an EMBL/GenBank/DDBJ whole genome shotgun (WGS) entry which is preliminary data.</text>
</comment>
<reference evidence="3" key="1">
    <citation type="submission" date="2016-11" db="EMBL/GenBank/DDBJ databases">
        <title>The genome sequence of Colletotrichum cuscutae.</title>
        <authorList>
            <person name="Baroncelli R."/>
        </authorList>
    </citation>
    <scope>NUCLEOTIDE SEQUENCE</scope>
    <source>
        <strain evidence="3">IMI 304802</strain>
    </source>
</reference>
<feature type="compositionally biased region" description="Polar residues" evidence="1">
    <location>
        <begin position="1436"/>
        <end position="1451"/>
    </location>
</feature>
<organism evidence="3 4">
    <name type="scientific">Colletotrichum cuscutae</name>
    <dbReference type="NCBI Taxonomy" id="1209917"/>
    <lineage>
        <taxon>Eukaryota</taxon>
        <taxon>Fungi</taxon>
        <taxon>Dikarya</taxon>
        <taxon>Ascomycota</taxon>
        <taxon>Pezizomycotina</taxon>
        <taxon>Sordariomycetes</taxon>
        <taxon>Hypocreomycetidae</taxon>
        <taxon>Glomerellales</taxon>
        <taxon>Glomerellaceae</taxon>
        <taxon>Colletotrichum</taxon>
        <taxon>Colletotrichum acutatum species complex</taxon>
    </lineage>
</organism>
<dbReference type="InterPro" id="IPR036890">
    <property type="entry name" value="HATPase_C_sf"/>
</dbReference>
<dbReference type="Gene3D" id="3.30.565.10">
    <property type="entry name" value="Histidine kinase-like ATPase, C-terminal domain"/>
    <property type="match status" value="1"/>
</dbReference>
<evidence type="ECO:0000313" key="3">
    <source>
        <dbReference type="EMBL" id="KAK1466230.1"/>
    </source>
</evidence>
<evidence type="ECO:0000313" key="4">
    <source>
        <dbReference type="Proteomes" id="UP001239213"/>
    </source>
</evidence>
<dbReference type="InterPro" id="IPR052957">
    <property type="entry name" value="Auxin_embryo_med"/>
</dbReference>
<protein>
    <recommendedName>
        <fullName evidence="2">MSP domain-containing protein</fullName>
    </recommendedName>
</protein>
<accession>A0AAI9V043</accession>
<dbReference type="NCBIfam" id="NF047352">
    <property type="entry name" value="P_loop_sacsin"/>
    <property type="match status" value="1"/>
</dbReference>
<keyword evidence="4" id="KW-1185">Reference proteome</keyword>
<feature type="domain" description="MSP" evidence="2">
    <location>
        <begin position="1686"/>
        <end position="1763"/>
    </location>
</feature>
<dbReference type="PROSITE" id="PS50202">
    <property type="entry name" value="MSP"/>
    <property type="match status" value="1"/>
</dbReference>
<dbReference type="SUPFAM" id="SSF55874">
    <property type="entry name" value="ATPase domain of HSP90 chaperone/DNA topoisomerase II/histidine kinase"/>
    <property type="match status" value="1"/>
</dbReference>
<sequence length="1763" mass="199910">MRGRLYAFSTCFEPVSHFPSSVCLHSAQEAVWPVLYAMATPDSVKAAREAVESIATQHGHVAKDKLRQIHPDLRREIEQALFSKDLMIGSSVITLAKNLYSSKARFVFELLQNADDNKYAKASSLGSKPFVSFRVFPRKIEVECNEDGFTQENLEAICAVGQSSKSGAQGYIGEKGIGFKSVFMVAHKVHIQSGSFSFSFGHKPGDSGMGMISPIWEETSEELESPLTKITLHLHDAGDQDELAKTRASIRSQFETLRAKMLPFLRNIRQIQIAFYDDHEEQTSSVTYDLTRLEPSHVLLKKIKTEKEASEESVQHFRTFHHTVEGLAKNENRTYSKFEEASQAYSKSEVILAFPISETSAPIIEPQEVFAFLPVRPVGFNFLIQADFVTEASRQDIVKDSRRNIGLLKGVAEAFAIAVTELAEHEALRYTWPSYLPDKKTGSWDAFWLSLVDEIGLKLRNAPAFYDHKGSGRRLLSDLLYAVPGMFDEYDELLLDDGDPAEVISQNYDATWLETLKDYGLQNATFETFFEWLEADLKNSETSRMKSRETTNAWHDHTAAILHFAVSKARSRKLFTARIKNMDLIPLESGYWRPASLGPIYLPCVSGLDIPVDVGLNILCRELKSEMRTLLFESLGVTSASLETVKQAIAQQYANAEARERVTLQASNNHLRFLYLAENLDSKTGKPLQCFYVFDQHLRLRQPLIEIVYLPNNDTNGPQEVFRKTDSGPNAGDYAPGHDAVFAHDLYFCEEPLKPGNQKVSWRTWFTKHASLRTHIDFNAPRTSALPTLKNDAEYIRIFRPDKFMECLLQWYQAQAKGTISAETIKRLREVEVLCRHKIPYATAPLAVVYFPVQRLQKKVSRFLNDVDFFPWLWLNGNETHDEIPQRWKGLLSHLNFGCPGNDLDFALDILHFFIQESLESSYQWTPESLAKLFKLYQHIQIQCAESDNRGTAVQTVRNLFNKNEFIYIPLAKGDCEWVLPRVCVWDAPQSMATKHVLNRLYQPFLGAPSTMNTIYSSLFQETVGIGNCTIEIWVEELKQLKASECSEIDRIGKIYHALHQLILGKTEPKQVDLREIFENDALILVPSDDASLWYETSQCVWSNAARLRGRVSLTDNYQNLEEFFVGHLGVKPLDFSMAIAELEDAAAKGAAVKELKESIWIVNSLLPSNCLASKPDIPHNIFSARIFPVSYPDGRVKAENFLSDFFIIDRESLGTMFKNKVRLLDFTLEQVARLRPFIEWLDLRRRYLSAQVTETTSCSGGATSPTSNPQRQIRNRAHALLRVAAHFDSPRCRTEKERDSFYSMLRSAEIYETDDISSNLSILHDGAVHTVEGKQMTLHIDEREGSLKVYLPRAKDVQEYIFTNVLPKNFAEWMMNYHGEFTPEILTATKNIMLAPHSLLSRALTDSGIATVDVANCDEAVIPETPHAAHKGGETQESASSSNWSNLTKSEVSETGKVSYPQRRSSFGGSQDHSVDENRYLALLKNIVAAGRRSTNTLPVCGTFGMSQLQDSISGTSHYVDFGVRNLPTTERDFRIGAAGELFVSIYTVVNLSTFKDIWLRAPKHQVFELLSHLHDDGDPVLLPEFSRDVWQSSIRYLVKVHPDYTEMPQWDGYETSDIVYQDTSNRLTGLFIEKGYLREQPRTSVSSGLKYFIEVKATTGPCETPFFMSPAQYQRVGPLLIPLFIQTDPTVSDRAKKVQMKSQFLTENSHAAYVIFRVYNLGRQNMGYKIYLDPEELRRRGQLSFTAEKWVVNPGSGCVRP</sequence>
<evidence type="ECO:0000256" key="1">
    <source>
        <dbReference type="SAM" id="MobiDB-lite"/>
    </source>
</evidence>
<dbReference type="PANTHER" id="PTHR32387">
    <property type="entry name" value="WU:FJ29H11"/>
    <property type="match status" value="1"/>
</dbReference>
<name>A0AAI9V043_9PEZI</name>
<dbReference type="EMBL" id="MPDP01000260">
    <property type="protein sequence ID" value="KAK1466230.1"/>
    <property type="molecule type" value="Genomic_DNA"/>
</dbReference>
<dbReference type="InterPro" id="IPR000535">
    <property type="entry name" value="MSP_dom"/>
</dbReference>
<evidence type="ECO:0000259" key="2">
    <source>
        <dbReference type="PROSITE" id="PS50202"/>
    </source>
</evidence>
<dbReference type="Proteomes" id="UP001239213">
    <property type="component" value="Unassembled WGS sequence"/>
</dbReference>
<feature type="compositionally biased region" description="Polar residues" evidence="1">
    <location>
        <begin position="1463"/>
        <end position="1473"/>
    </location>
</feature>
<dbReference type="PANTHER" id="PTHR32387:SF0">
    <property type="entry name" value="PROTEIN NO VEIN"/>
    <property type="match status" value="1"/>
</dbReference>
<proteinExistence type="predicted"/>
<gene>
    <name evidence="3" type="ORF">CCUS01_01079</name>
</gene>